<dbReference type="EMBL" id="ADZX01000251">
    <property type="protein sequence ID" value="EFK97331.1"/>
    <property type="molecule type" value="Genomic_DNA"/>
</dbReference>
<reference evidence="2" key="2">
    <citation type="journal article" date="2011" name="Microb. Ecol.">
        <title>Taxonomic and Functional Metagenomic Profiling of the Microbial Community in the Anoxic Sediment of a Sub-saline Shallow Lake (Laguna de Carrizo, Central Spain).</title>
        <authorList>
            <person name="Ferrer M."/>
            <person name="Guazzaroni M.E."/>
            <person name="Richter M."/>
            <person name="Garcia-Salamanca A."/>
            <person name="Yarza P."/>
            <person name="Suarez-Suarez A."/>
            <person name="Solano J."/>
            <person name="Alcaide M."/>
            <person name="van Dillewijn P."/>
            <person name="Molina-Henares M.A."/>
            <person name="Lopez-Cortes N."/>
            <person name="Al-Ramahi Y."/>
            <person name="Guerrero C."/>
            <person name="Acosta A."/>
            <person name="de Eugenio L.I."/>
            <person name="Martinez V."/>
            <person name="Marques S."/>
            <person name="Rojo F."/>
            <person name="Santero E."/>
            <person name="Genilloud O."/>
            <person name="Perez-Perez J."/>
            <person name="Rossello-Mora R."/>
            <person name="Ramos J.L."/>
        </authorList>
    </citation>
    <scope>NUCLEOTIDE SEQUENCE</scope>
</reference>
<reference evidence="2" key="1">
    <citation type="submission" date="2010-07" db="EMBL/GenBank/DDBJ databases">
        <authorList>
            <consortium name="CONSOLIDER consortium CSD2007-00005"/>
            <person name="Guazzaroni M.-E."/>
            <person name="Richter M."/>
            <person name="Garcia-Salamanca A."/>
            <person name="Yarza P."/>
            <person name="Ferrer M."/>
        </authorList>
    </citation>
    <scope>NUCLEOTIDE SEQUENCE</scope>
</reference>
<organism evidence="2">
    <name type="scientific">sediment metagenome</name>
    <dbReference type="NCBI Taxonomy" id="749907"/>
    <lineage>
        <taxon>unclassified sequences</taxon>
        <taxon>metagenomes</taxon>
        <taxon>ecological metagenomes</taxon>
    </lineage>
</organism>
<proteinExistence type="predicted"/>
<dbReference type="AlphaFoldDB" id="D9PGI4"/>
<sequence length="64" mass="7198">MSDAEGAAHFYLSKSLNNTIPAVVETFNDSFFPFIFISNISSLFFKVFSSTPIFSFPKIKAFFS</sequence>
<gene>
    <name evidence="2" type="ORF">LDC_0631</name>
</gene>
<name>D9PGI4_9ZZZZ</name>
<comment type="caution">
    <text evidence="2">The sequence shown here is derived from an EMBL/GenBank/DDBJ whole genome shotgun (WGS) entry which is preliminary data.</text>
</comment>
<protein>
    <submittedName>
        <fullName evidence="2">Uncharacterized protein</fullName>
    </submittedName>
</protein>
<keyword evidence="1" id="KW-1133">Transmembrane helix</keyword>
<accession>D9PGI4</accession>
<keyword evidence="1" id="KW-0812">Transmembrane</keyword>
<keyword evidence="1" id="KW-0472">Membrane</keyword>
<evidence type="ECO:0000313" key="2">
    <source>
        <dbReference type="EMBL" id="EFK97331.1"/>
    </source>
</evidence>
<feature type="transmembrane region" description="Helical" evidence="1">
    <location>
        <begin position="31"/>
        <end position="48"/>
    </location>
</feature>
<evidence type="ECO:0000256" key="1">
    <source>
        <dbReference type="SAM" id="Phobius"/>
    </source>
</evidence>